<accession>A0A518EY97</accession>
<name>A0A518EY97_9BACT</name>
<dbReference type="AlphaFoldDB" id="A0A518EY97"/>
<evidence type="ECO:0000313" key="2">
    <source>
        <dbReference type="Proteomes" id="UP000320390"/>
    </source>
</evidence>
<keyword evidence="2" id="KW-1185">Reference proteome</keyword>
<evidence type="ECO:0008006" key="3">
    <source>
        <dbReference type="Google" id="ProtNLM"/>
    </source>
</evidence>
<dbReference type="OrthoDB" id="467001at2"/>
<dbReference type="RefSeq" id="WP_145202791.1">
    <property type="nucleotide sequence ID" value="NZ_CP036434.1"/>
</dbReference>
<sequence length="352" mass="38850">MKNPVIENAASERQVGLKTRLHFSIYSSRAGFRLLQAQRRAAHPFELLRRKRAASALAAKVVASGAKPLRIDPKLGYRWIEPGELPGIDTIVESCTEAIGEARPHVQRLIDAAPGRFRIAFDFLGDDRVADRPELVDSMVTDELLDCVSDYLGAVPVLRRVAIGYSPGQPEEAHEEEWGGSQLFHYDGEDDRQIKLFVLLSDVEDERHGPLTFLPADVSARVSDALGGKPEGPAGSYMRAGPYTDAEVRKHAAPEEFVQMTGKRGRALLLDTCATLHQGSRVKAGHERIVFMGAVQRYHLVHATPYNWFDAERFAAGTPQRLALTPPDPRSRGFFFPDPLRGDHATNARGAG</sequence>
<evidence type="ECO:0000313" key="1">
    <source>
        <dbReference type="EMBL" id="QDV09059.1"/>
    </source>
</evidence>
<organism evidence="1 2">
    <name type="scientific">Saltatorellus ferox</name>
    <dbReference type="NCBI Taxonomy" id="2528018"/>
    <lineage>
        <taxon>Bacteria</taxon>
        <taxon>Pseudomonadati</taxon>
        <taxon>Planctomycetota</taxon>
        <taxon>Planctomycetia</taxon>
        <taxon>Planctomycetia incertae sedis</taxon>
        <taxon>Saltatorellus</taxon>
    </lineage>
</organism>
<dbReference type="EMBL" id="CP036434">
    <property type="protein sequence ID" value="QDV09059.1"/>
    <property type="molecule type" value="Genomic_DNA"/>
</dbReference>
<proteinExistence type="predicted"/>
<gene>
    <name evidence="1" type="ORF">Poly30_46160</name>
</gene>
<protein>
    <recommendedName>
        <fullName evidence="3">Phytanoyl-CoA dioxygenase (PhyH)</fullName>
    </recommendedName>
</protein>
<dbReference type="Proteomes" id="UP000320390">
    <property type="component" value="Chromosome"/>
</dbReference>
<reference evidence="1 2" key="1">
    <citation type="submission" date="2019-02" db="EMBL/GenBank/DDBJ databases">
        <title>Deep-cultivation of Planctomycetes and their phenomic and genomic characterization uncovers novel biology.</title>
        <authorList>
            <person name="Wiegand S."/>
            <person name="Jogler M."/>
            <person name="Boedeker C."/>
            <person name="Pinto D."/>
            <person name="Vollmers J."/>
            <person name="Rivas-Marin E."/>
            <person name="Kohn T."/>
            <person name="Peeters S.H."/>
            <person name="Heuer A."/>
            <person name="Rast P."/>
            <person name="Oberbeckmann S."/>
            <person name="Bunk B."/>
            <person name="Jeske O."/>
            <person name="Meyerdierks A."/>
            <person name="Storesund J.E."/>
            <person name="Kallscheuer N."/>
            <person name="Luecker S."/>
            <person name="Lage O.M."/>
            <person name="Pohl T."/>
            <person name="Merkel B.J."/>
            <person name="Hornburger P."/>
            <person name="Mueller R.-W."/>
            <person name="Bruemmer F."/>
            <person name="Labrenz M."/>
            <person name="Spormann A.M."/>
            <person name="Op den Camp H."/>
            <person name="Overmann J."/>
            <person name="Amann R."/>
            <person name="Jetten M.S.M."/>
            <person name="Mascher T."/>
            <person name="Medema M.H."/>
            <person name="Devos D.P."/>
            <person name="Kaster A.-K."/>
            <person name="Ovreas L."/>
            <person name="Rohde M."/>
            <person name="Galperin M.Y."/>
            <person name="Jogler C."/>
        </authorList>
    </citation>
    <scope>NUCLEOTIDE SEQUENCE [LARGE SCALE GENOMIC DNA]</scope>
    <source>
        <strain evidence="1 2">Poly30</strain>
    </source>
</reference>